<dbReference type="InterPro" id="IPR012337">
    <property type="entry name" value="RNaseH-like_sf"/>
</dbReference>
<dbReference type="Proteomes" id="UP001652625">
    <property type="component" value="Chromosome 06"/>
</dbReference>
<protein>
    <submittedName>
        <fullName evidence="3">Uncharacterized protein LOC136081393</fullName>
    </submittedName>
</protein>
<evidence type="ECO:0000259" key="1">
    <source>
        <dbReference type="SMART" id="SM00597"/>
    </source>
</evidence>
<dbReference type="InterPro" id="IPR038765">
    <property type="entry name" value="Papain-like_cys_pep_sf"/>
</dbReference>
<dbReference type="SUPFAM" id="SSF53098">
    <property type="entry name" value="Ribonuclease H-like"/>
    <property type="match status" value="1"/>
</dbReference>
<dbReference type="InterPro" id="IPR006580">
    <property type="entry name" value="Znf_TTF"/>
</dbReference>
<dbReference type="Gene3D" id="3.40.395.10">
    <property type="entry name" value="Adenoviral Proteinase, Chain A"/>
    <property type="match status" value="1"/>
</dbReference>
<reference evidence="3" key="1">
    <citation type="submission" date="2025-08" db="UniProtKB">
        <authorList>
            <consortium name="RefSeq"/>
        </authorList>
    </citation>
    <scope>IDENTIFICATION</scope>
</reference>
<dbReference type="InterPro" id="IPR025398">
    <property type="entry name" value="DUF4371"/>
</dbReference>
<dbReference type="SUPFAM" id="SSF54001">
    <property type="entry name" value="Cysteine proteinases"/>
    <property type="match status" value="1"/>
</dbReference>
<accession>A0ABM4BZU1</accession>
<name>A0ABM4BZU1_HYDVU</name>
<gene>
    <name evidence="3" type="primary">LOC136081393</name>
</gene>
<dbReference type="Pfam" id="PF14291">
    <property type="entry name" value="DUF4371"/>
    <property type="match status" value="1"/>
</dbReference>
<proteinExistence type="predicted"/>
<feature type="domain" description="TTF-type" evidence="1">
    <location>
        <begin position="483"/>
        <end position="569"/>
    </location>
</feature>
<dbReference type="PANTHER" id="PTHR45749">
    <property type="match status" value="1"/>
</dbReference>
<dbReference type="PANTHER" id="PTHR45749:SF23">
    <property type="entry name" value="ZINC FINGER MYM-TYPE PROTEIN 1-LIKE"/>
    <property type="match status" value="1"/>
</dbReference>
<dbReference type="RefSeq" id="XP_065654778.1">
    <property type="nucleotide sequence ID" value="XM_065798706.1"/>
</dbReference>
<organism evidence="2 3">
    <name type="scientific">Hydra vulgaris</name>
    <name type="common">Hydra</name>
    <name type="synonym">Hydra attenuata</name>
    <dbReference type="NCBI Taxonomy" id="6087"/>
    <lineage>
        <taxon>Eukaryota</taxon>
        <taxon>Metazoa</taxon>
        <taxon>Cnidaria</taxon>
        <taxon>Hydrozoa</taxon>
        <taxon>Hydroidolina</taxon>
        <taxon>Anthoathecata</taxon>
        <taxon>Aplanulata</taxon>
        <taxon>Hydridae</taxon>
        <taxon>Hydra</taxon>
    </lineage>
</organism>
<keyword evidence="2" id="KW-1185">Reference proteome</keyword>
<sequence length="996" mass="114025">MYGVKAQIPIDLENQTREVFQWDTKIDEAKQGLRMKDFAEKIGAKRNAAKENIAMAQNIQKKRYDIKHSSQKFLVGDKNNDEVIATETIDNQQMVSKSEYWISKYNLTIGDKQILFSNAWLNDRIIDAVNKMVSTHLGNKNIQSTLLVQTRSGFKAVTCESIIILHDVNHWVTTACIDREVLYLDSLHGSVSNYVKTQIRQLYFNFVNTEGFLPVTVVPCALQPNASDCGVYAAAFAFQLVIYGKDAMSVYTKKLSGAENRKRSHAKNEAQAKILLKTAKLETYFSFTDKEPHISPIENVVNNTSNQNGYSFIVNENNLSNPDDLILILSSKSSTETSKTLLTTESEELNDTPCLSMHEHNKPECLLNQNDHRFTVNKDNLSNPDNLILSNVSITETSKTLLSTVSEEINDTPRLSMDEHNSLPKQCIVPENDPANWLKNQETIDYLSINGFNQNLENNNFQKSKRVYTQIIGGERRTRFRYLSKSIFVSSLVNGEKINRTFLIYSESKGSIFCAPCYLFGGTTSFATIGFSDWKKGEEKTKRHENSQHHNLYVMNMKERKEVLNRVDQKLKNQVETEINYWKNVLTRVVAVVKSLSSRGMSFRGDDDRFGSIHNGNFMMSLELIAQFDPFLAQHIEKFGNKGKGSTLYLSFNIYEQFISIMADNVIQQIVKEIKEAKYFSISIDSTSDISHVDQLSFIFRYVQKNGCPVERFLGFLPNFGHKSEELADAVFLVLESHGLDINNCRGQSYDNASNMSGRYTGLQARIKEVNPLATFVPCSAHSLNLVVECTVDCCIYASEFFILLQNIYKFFSASTYRWEILRKNLIKTKNISLKKLSDTRWSARSDASISLNKNWIEIINALSFIKDDKTEKSIIRSEANGLYLKLDSLETAIMATLWGDILERFHKTSKQLQSVEIDLETVVSLYESLIRYVLDLRSMFDIDEERAINKSGHNTYRKIRNRKRKLTADEKREGEKNFEIRDSLRINTYYNLEVI</sequence>
<dbReference type="GeneID" id="136081393"/>
<evidence type="ECO:0000313" key="3">
    <source>
        <dbReference type="RefSeq" id="XP_065654778.1"/>
    </source>
</evidence>
<evidence type="ECO:0000313" key="2">
    <source>
        <dbReference type="Proteomes" id="UP001652625"/>
    </source>
</evidence>
<dbReference type="SMART" id="SM00597">
    <property type="entry name" value="ZnF_TTF"/>
    <property type="match status" value="1"/>
</dbReference>